<organism evidence="2 3">
    <name type="scientific">Liparis tanakae</name>
    <name type="common">Tanaka's snailfish</name>
    <dbReference type="NCBI Taxonomy" id="230148"/>
    <lineage>
        <taxon>Eukaryota</taxon>
        <taxon>Metazoa</taxon>
        <taxon>Chordata</taxon>
        <taxon>Craniata</taxon>
        <taxon>Vertebrata</taxon>
        <taxon>Euteleostomi</taxon>
        <taxon>Actinopterygii</taxon>
        <taxon>Neopterygii</taxon>
        <taxon>Teleostei</taxon>
        <taxon>Neoteleostei</taxon>
        <taxon>Acanthomorphata</taxon>
        <taxon>Eupercaria</taxon>
        <taxon>Perciformes</taxon>
        <taxon>Cottioidei</taxon>
        <taxon>Cottales</taxon>
        <taxon>Liparidae</taxon>
        <taxon>Liparis</taxon>
    </lineage>
</organism>
<proteinExistence type="predicted"/>
<feature type="compositionally biased region" description="Pro residues" evidence="1">
    <location>
        <begin position="14"/>
        <end position="25"/>
    </location>
</feature>
<name>A0A4Z2JJB3_9TELE</name>
<protein>
    <submittedName>
        <fullName evidence="2">Uncharacterized protein</fullName>
    </submittedName>
</protein>
<gene>
    <name evidence="2" type="ORF">EYF80_000331</name>
</gene>
<accession>A0A4Z2JJB3</accession>
<dbReference type="Proteomes" id="UP000314294">
    <property type="component" value="Unassembled WGS sequence"/>
</dbReference>
<keyword evidence="3" id="KW-1185">Reference proteome</keyword>
<dbReference type="AlphaFoldDB" id="A0A4Z2JJB3"/>
<reference evidence="2 3" key="1">
    <citation type="submission" date="2019-03" db="EMBL/GenBank/DDBJ databases">
        <title>First draft genome of Liparis tanakae, snailfish: a comprehensive survey of snailfish specific genes.</title>
        <authorList>
            <person name="Kim W."/>
            <person name="Song I."/>
            <person name="Jeong J.-H."/>
            <person name="Kim D."/>
            <person name="Kim S."/>
            <person name="Ryu S."/>
            <person name="Song J.Y."/>
            <person name="Lee S.K."/>
        </authorList>
    </citation>
    <scope>NUCLEOTIDE SEQUENCE [LARGE SCALE GENOMIC DNA]</scope>
    <source>
        <tissue evidence="2">Muscle</tissue>
    </source>
</reference>
<dbReference type="EMBL" id="SRLO01000001">
    <property type="protein sequence ID" value="TNN89728.1"/>
    <property type="molecule type" value="Genomic_DNA"/>
</dbReference>
<evidence type="ECO:0000256" key="1">
    <source>
        <dbReference type="SAM" id="MobiDB-lite"/>
    </source>
</evidence>
<evidence type="ECO:0000313" key="3">
    <source>
        <dbReference type="Proteomes" id="UP000314294"/>
    </source>
</evidence>
<evidence type="ECO:0000313" key="2">
    <source>
        <dbReference type="EMBL" id="TNN89728.1"/>
    </source>
</evidence>
<feature type="region of interest" description="Disordered" evidence="1">
    <location>
        <begin position="1"/>
        <end position="62"/>
    </location>
</feature>
<sequence length="205" mass="23080">MLEAPSYIQSLVDPPFPCPPPTKPPSPHRSRSRGSRPVDYHLLNDDYNLPEVGPRPPKDYKSPRFNLAVRGPESSLIPPTPVSETTGEALGVFMVREDSDGEKVGVMAEGTLHAPMFSWRHSPYAKLSYSRDEWRWVHDTARLFRQVLAAALKLLVREHPDIGENRGQRLEARLPVQNIVPVVAAVHLLLNTHERRERICTGVGF</sequence>
<comment type="caution">
    <text evidence="2">The sequence shown here is derived from an EMBL/GenBank/DDBJ whole genome shotgun (WGS) entry which is preliminary data.</text>
</comment>